<dbReference type="GO" id="GO:0009570">
    <property type="term" value="C:chloroplast stroma"/>
    <property type="evidence" value="ECO:0007669"/>
    <property type="project" value="TreeGrafter"/>
</dbReference>
<name>A0AAQ3Q0V6_9LILI</name>
<keyword evidence="11" id="KW-0443">Lipid metabolism</keyword>
<comment type="pathway">
    <text evidence="2">Lipid metabolism; fatty acid metabolism.</text>
</comment>
<organism evidence="13 14">
    <name type="scientific">Canna indica</name>
    <name type="common">Indian-shot</name>
    <dbReference type="NCBI Taxonomy" id="4628"/>
    <lineage>
        <taxon>Eukaryota</taxon>
        <taxon>Viridiplantae</taxon>
        <taxon>Streptophyta</taxon>
        <taxon>Embryophyta</taxon>
        <taxon>Tracheophyta</taxon>
        <taxon>Spermatophyta</taxon>
        <taxon>Magnoliopsida</taxon>
        <taxon>Liliopsida</taxon>
        <taxon>Zingiberales</taxon>
        <taxon>Cannaceae</taxon>
        <taxon>Canna</taxon>
    </lineage>
</organism>
<evidence type="ECO:0000256" key="2">
    <source>
        <dbReference type="ARBA" id="ARBA00004872"/>
    </source>
</evidence>
<sequence length="146" mass="17103">MELVNAQWRTGRKEEEEVLSPMALTAKKLWAEDNVLPHLKPVEKCWQPQDFHLDPSSEGFYEQVRELRACSKELPDDYLVCLVGDMITEEALPTHQTFFNTFDGVRDETSTSATSWVTWTRTWTAEEKRPRRPELGWMKRRGTEIC</sequence>
<dbReference type="EMBL" id="CP136890">
    <property type="protein sequence ID" value="WOK94178.1"/>
    <property type="molecule type" value="Genomic_DNA"/>
</dbReference>
<evidence type="ECO:0000256" key="12">
    <source>
        <dbReference type="ARBA" id="ARBA00023160"/>
    </source>
</evidence>
<evidence type="ECO:0000256" key="7">
    <source>
        <dbReference type="ARBA" id="ARBA00022832"/>
    </source>
</evidence>
<accession>A0AAQ3Q0V6</accession>
<evidence type="ECO:0000256" key="6">
    <source>
        <dbReference type="ARBA" id="ARBA00022723"/>
    </source>
</evidence>
<keyword evidence="7" id="KW-0276">Fatty acid metabolism</keyword>
<dbReference type="AlphaFoldDB" id="A0AAQ3Q0V6"/>
<keyword evidence="9" id="KW-0560">Oxidoreductase</keyword>
<comment type="similarity">
    <text evidence="3">Belongs to the fatty acid desaturase type 2 family.</text>
</comment>
<evidence type="ECO:0000313" key="14">
    <source>
        <dbReference type="Proteomes" id="UP001327560"/>
    </source>
</evidence>
<evidence type="ECO:0000256" key="4">
    <source>
        <dbReference type="ARBA" id="ARBA00011738"/>
    </source>
</evidence>
<dbReference type="PANTHER" id="PTHR31155:SF9">
    <property type="entry name" value="STEAROYL-[ACYL-CARRIER-PROTEIN] 9-DESATURASE 7, CHLOROPLASTIC"/>
    <property type="match status" value="1"/>
</dbReference>
<keyword evidence="10" id="KW-0408">Iron</keyword>
<dbReference type="Proteomes" id="UP001327560">
    <property type="component" value="Chromosome 1"/>
</dbReference>
<dbReference type="GO" id="GO:0006633">
    <property type="term" value="P:fatty acid biosynthetic process"/>
    <property type="evidence" value="ECO:0007669"/>
    <property type="project" value="UniProtKB-KW"/>
</dbReference>
<dbReference type="Pfam" id="PF03405">
    <property type="entry name" value="FA_desaturase_2"/>
    <property type="match status" value="1"/>
</dbReference>
<keyword evidence="6" id="KW-0479">Metal-binding</keyword>
<comment type="subunit">
    <text evidence="4">Homodimer.</text>
</comment>
<keyword evidence="12" id="KW-0275">Fatty acid biosynthesis</keyword>
<dbReference type="GO" id="GO:0046872">
    <property type="term" value="F:metal ion binding"/>
    <property type="evidence" value="ECO:0007669"/>
    <property type="project" value="UniProtKB-KW"/>
</dbReference>
<evidence type="ECO:0000256" key="1">
    <source>
        <dbReference type="ARBA" id="ARBA00001954"/>
    </source>
</evidence>
<evidence type="ECO:0000256" key="5">
    <source>
        <dbReference type="ARBA" id="ARBA00022516"/>
    </source>
</evidence>
<evidence type="ECO:0000256" key="8">
    <source>
        <dbReference type="ARBA" id="ARBA00022946"/>
    </source>
</evidence>
<evidence type="ECO:0000313" key="13">
    <source>
        <dbReference type="EMBL" id="WOK94178.1"/>
    </source>
</evidence>
<dbReference type="InterPro" id="IPR012348">
    <property type="entry name" value="RNR-like"/>
</dbReference>
<dbReference type="InterPro" id="IPR005067">
    <property type="entry name" value="Fatty_acid_desaturase-2"/>
</dbReference>
<protein>
    <submittedName>
        <fullName evidence="13">Uncharacterized protein</fullName>
    </submittedName>
</protein>
<evidence type="ECO:0000256" key="9">
    <source>
        <dbReference type="ARBA" id="ARBA00023002"/>
    </source>
</evidence>
<keyword evidence="5" id="KW-0444">Lipid biosynthesis</keyword>
<dbReference type="SUPFAM" id="SSF47240">
    <property type="entry name" value="Ferritin-like"/>
    <property type="match status" value="1"/>
</dbReference>
<dbReference type="GO" id="GO:0045300">
    <property type="term" value="F:stearoyl-[ACP] desaturase activity"/>
    <property type="evidence" value="ECO:0007669"/>
    <property type="project" value="InterPro"/>
</dbReference>
<evidence type="ECO:0000256" key="10">
    <source>
        <dbReference type="ARBA" id="ARBA00023004"/>
    </source>
</evidence>
<evidence type="ECO:0000256" key="3">
    <source>
        <dbReference type="ARBA" id="ARBA00008749"/>
    </source>
</evidence>
<reference evidence="13 14" key="1">
    <citation type="submission" date="2023-10" db="EMBL/GenBank/DDBJ databases">
        <title>Chromosome-scale genome assembly provides insights into flower coloration mechanisms of Canna indica.</title>
        <authorList>
            <person name="Li C."/>
        </authorList>
    </citation>
    <scope>NUCLEOTIDE SEQUENCE [LARGE SCALE GENOMIC DNA]</scope>
    <source>
        <tissue evidence="13">Flower</tissue>
    </source>
</reference>
<dbReference type="PANTHER" id="PTHR31155">
    <property type="entry name" value="ACYL- ACYL-CARRIER-PROTEIN DESATURASE-RELATED"/>
    <property type="match status" value="1"/>
</dbReference>
<dbReference type="InterPro" id="IPR009078">
    <property type="entry name" value="Ferritin-like_SF"/>
</dbReference>
<gene>
    <name evidence="13" type="ORF">Cni_G02880</name>
</gene>
<keyword evidence="8" id="KW-0809">Transit peptide</keyword>
<evidence type="ECO:0000256" key="11">
    <source>
        <dbReference type="ARBA" id="ARBA00023098"/>
    </source>
</evidence>
<keyword evidence="14" id="KW-1185">Reference proteome</keyword>
<dbReference type="Gene3D" id="1.10.620.20">
    <property type="entry name" value="Ribonucleotide Reductase, subunit A"/>
    <property type="match status" value="1"/>
</dbReference>
<comment type="cofactor">
    <cofactor evidence="1">
        <name>Fe(2+)</name>
        <dbReference type="ChEBI" id="CHEBI:29033"/>
    </cofactor>
</comment>
<proteinExistence type="inferred from homology"/>